<accession>A0A848F6F0</accession>
<evidence type="ECO:0000313" key="2">
    <source>
        <dbReference type="Proteomes" id="UP000574067"/>
    </source>
</evidence>
<protein>
    <submittedName>
        <fullName evidence="1">Uncharacterized protein</fullName>
    </submittedName>
</protein>
<evidence type="ECO:0000313" key="1">
    <source>
        <dbReference type="EMBL" id="NML15667.1"/>
    </source>
</evidence>
<dbReference type="Proteomes" id="UP000574067">
    <property type="component" value="Unassembled WGS sequence"/>
</dbReference>
<organism evidence="1 2">
    <name type="scientific">Azohydromonas caseinilytica</name>
    <dbReference type="NCBI Taxonomy" id="2728836"/>
    <lineage>
        <taxon>Bacteria</taxon>
        <taxon>Pseudomonadati</taxon>
        <taxon>Pseudomonadota</taxon>
        <taxon>Betaproteobacteria</taxon>
        <taxon>Burkholderiales</taxon>
        <taxon>Sphaerotilaceae</taxon>
        <taxon>Azohydromonas</taxon>
    </lineage>
</organism>
<name>A0A848F6F0_9BURK</name>
<reference evidence="1 2" key="1">
    <citation type="submission" date="2020-04" db="EMBL/GenBank/DDBJ databases">
        <title>Azohydromonas sp. isolated from soil.</title>
        <authorList>
            <person name="Dahal R.H."/>
        </authorList>
    </citation>
    <scope>NUCLEOTIDE SEQUENCE [LARGE SCALE GENOMIC DNA]</scope>
    <source>
        <strain evidence="1 2">G-1-1-14</strain>
    </source>
</reference>
<proteinExistence type="predicted"/>
<keyword evidence="2" id="KW-1185">Reference proteome</keyword>
<comment type="caution">
    <text evidence="1">The sequence shown here is derived from an EMBL/GenBank/DDBJ whole genome shotgun (WGS) entry which is preliminary data.</text>
</comment>
<dbReference type="AlphaFoldDB" id="A0A848F6F0"/>
<sequence>MRPMYPSSRPSASALSLQRVAGLIRQLKAFDDRRPSVPGEHFVAFGTGTALLLRGRRSASPVLRTLACAGGLLLMARGLSGRDGLLARLRRR</sequence>
<dbReference type="RefSeq" id="WP_169160577.1">
    <property type="nucleotide sequence ID" value="NZ_JABBFW010000007.1"/>
</dbReference>
<dbReference type="EMBL" id="JABBFW010000007">
    <property type="protein sequence ID" value="NML15667.1"/>
    <property type="molecule type" value="Genomic_DNA"/>
</dbReference>
<gene>
    <name evidence="1" type="ORF">HHL10_11870</name>
</gene>